<comment type="similarity">
    <text evidence="1">Belongs to the ANT/ATPSC lysine N-methyltransferase family.</text>
</comment>
<dbReference type="GO" id="GO:0016279">
    <property type="term" value="F:protein-lysine N-methyltransferase activity"/>
    <property type="evidence" value="ECO:0007669"/>
    <property type="project" value="InterPro"/>
</dbReference>
<dbReference type="GO" id="GO:0005739">
    <property type="term" value="C:mitochondrion"/>
    <property type="evidence" value="ECO:0007669"/>
    <property type="project" value="TreeGrafter"/>
</dbReference>
<sequence>MRSDSALQVEPHKGRHQASAKAQIAQERNPQGPGTPKKAKDPTCKAGGRGRADWTWRLCPAAKTAKKVDFWNDNQMYRLNGCLNHSDGLDDLEDVRAQLHGKPIGGWKLLQMAGCCGFASYAVWAVLLMPGFRRVPLKLQVPYLPASIGQVKNVMALLHGRSGKMVDLGSGDGRIVLEACRKGFKPAVGYELNPWLIRLSRFYAWRAGYSHEVSYLRNDLWKVRLHDCNNISVFLAPSVLGLLESKLLAELPDGARVVTGRFPLPTWVPSSILGDGVDRAWAYDIQTVRQAGLGQPAETAV</sequence>
<keyword evidence="3" id="KW-0808">Transferase</keyword>
<dbReference type="Gene3D" id="3.40.50.150">
    <property type="entry name" value="Vaccinia Virus protein VP39"/>
    <property type="match status" value="1"/>
</dbReference>
<dbReference type="GO" id="GO:1905706">
    <property type="term" value="P:regulation of mitochondrial ATP synthesis coupled proton transport"/>
    <property type="evidence" value="ECO:0007669"/>
    <property type="project" value="TreeGrafter"/>
</dbReference>
<feature type="region of interest" description="Disordered" evidence="5">
    <location>
        <begin position="1"/>
        <end position="49"/>
    </location>
</feature>
<keyword evidence="4" id="KW-0949">S-adenosyl-L-methionine</keyword>
<evidence type="ECO:0000313" key="6">
    <source>
        <dbReference type="EMBL" id="KAJ1097903.1"/>
    </source>
</evidence>
<evidence type="ECO:0000256" key="3">
    <source>
        <dbReference type="ARBA" id="ARBA00022679"/>
    </source>
</evidence>
<dbReference type="PANTHER" id="PTHR13610:SF5">
    <property type="entry name" value="ADENINE NUCLEOTIDE TRANSLOCASE LYSINE N-METHYLTRANSFERASE"/>
    <property type="match status" value="1"/>
</dbReference>
<dbReference type="PANTHER" id="PTHR13610">
    <property type="entry name" value="METHYLTRANSFERASE DOMAIN-CONTAINING PROTEIN"/>
    <property type="match status" value="1"/>
</dbReference>
<dbReference type="AlphaFoldDB" id="A0AAV7M9V1"/>
<dbReference type="GO" id="GO:0032259">
    <property type="term" value="P:methylation"/>
    <property type="evidence" value="ECO:0007669"/>
    <property type="project" value="UniProtKB-KW"/>
</dbReference>
<name>A0AAV7M9V1_PLEWA</name>
<dbReference type="SUPFAM" id="SSF53335">
    <property type="entry name" value="S-adenosyl-L-methionine-dependent methyltransferases"/>
    <property type="match status" value="1"/>
</dbReference>
<evidence type="ECO:0000256" key="4">
    <source>
        <dbReference type="ARBA" id="ARBA00022691"/>
    </source>
</evidence>
<dbReference type="EMBL" id="JANPWB010000014">
    <property type="protein sequence ID" value="KAJ1097903.1"/>
    <property type="molecule type" value="Genomic_DNA"/>
</dbReference>
<comment type="caution">
    <text evidence="6">The sequence shown here is derived from an EMBL/GenBank/DDBJ whole genome shotgun (WGS) entry which is preliminary data.</text>
</comment>
<dbReference type="InterPro" id="IPR029063">
    <property type="entry name" value="SAM-dependent_MTases_sf"/>
</dbReference>
<reference evidence="6" key="1">
    <citation type="journal article" date="2022" name="bioRxiv">
        <title>Sequencing and chromosome-scale assembly of the giantPleurodeles waltlgenome.</title>
        <authorList>
            <person name="Brown T."/>
            <person name="Elewa A."/>
            <person name="Iarovenko S."/>
            <person name="Subramanian E."/>
            <person name="Araus A.J."/>
            <person name="Petzold A."/>
            <person name="Susuki M."/>
            <person name="Suzuki K.-i.T."/>
            <person name="Hayashi T."/>
            <person name="Toyoda A."/>
            <person name="Oliveira C."/>
            <person name="Osipova E."/>
            <person name="Leigh N.D."/>
            <person name="Simon A."/>
            <person name="Yun M.H."/>
        </authorList>
    </citation>
    <scope>NUCLEOTIDE SEQUENCE</scope>
    <source>
        <strain evidence="6">20211129_DDA</strain>
        <tissue evidence="6">Liver</tissue>
    </source>
</reference>
<protein>
    <recommendedName>
        <fullName evidence="8">Protein FAM173A</fullName>
    </recommendedName>
</protein>
<keyword evidence="2" id="KW-0489">Methyltransferase</keyword>
<gene>
    <name evidence="6" type="ORF">NDU88_003019</name>
</gene>
<dbReference type="InterPro" id="IPR026170">
    <property type="entry name" value="FAM173A/B"/>
</dbReference>
<evidence type="ECO:0000313" key="7">
    <source>
        <dbReference type="Proteomes" id="UP001066276"/>
    </source>
</evidence>
<dbReference type="Proteomes" id="UP001066276">
    <property type="component" value="Chromosome 10"/>
</dbReference>
<organism evidence="6 7">
    <name type="scientific">Pleurodeles waltl</name>
    <name type="common">Iberian ribbed newt</name>
    <dbReference type="NCBI Taxonomy" id="8319"/>
    <lineage>
        <taxon>Eukaryota</taxon>
        <taxon>Metazoa</taxon>
        <taxon>Chordata</taxon>
        <taxon>Craniata</taxon>
        <taxon>Vertebrata</taxon>
        <taxon>Euteleostomi</taxon>
        <taxon>Amphibia</taxon>
        <taxon>Batrachia</taxon>
        <taxon>Caudata</taxon>
        <taxon>Salamandroidea</taxon>
        <taxon>Salamandridae</taxon>
        <taxon>Pleurodelinae</taxon>
        <taxon>Pleurodeles</taxon>
    </lineage>
</organism>
<evidence type="ECO:0000256" key="5">
    <source>
        <dbReference type="SAM" id="MobiDB-lite"/>
    </source>
</evidence>
<accession>A0AAV7M9V1</accession>
<proteinExistence type="inferred from homology"/>
<keyword evidence="7" id="KW-1185">Reference proteome</keyword>
<evidence type="ECO:0000256" key="1">
    <source>
        <dbReference type="ARBA" id="ARBA00010633"/>
    </source>
</evidence>
<evidence type="ECO:0000256" key="2">
    <source>
        <dbReference type="ARBA" id="ARBA00022603"/>
    </source>
</evidence>
<evidence type="ECO:0008006" key="8">
    <source>
        <dbReference type="Google" id="ProtNLM"/>
    </source>
</evidence>